<gene>
    <name evidence="2" type="ORF">Q4T40_02680</name>
</gene>
<protein>
    <submittedName>
        <fullName evidence="2">Uncharacterized protein</fullName>
    </submittedName>
</protein>
<comment type="caution">
    <text evidence="2">The sequence shown here is derived from an EMBL/GenBank/DDBJ whole genome shotgun (WGS) entry which is preliminary data.</text>
</comment>
<name>A0ABU3NWD4_9FIRM</name>
<proteinExistence type="predicted"/>
<organism evidence="2 3">
    <name type="scientific">Anaeroselena agilis</name>
    <dbReference type="NCBI Taxonomy" id="3063788"/>
    <lineage>
        <taxon>Bacteria</taxon>
        <taxon>Bacillati</taxon>
        <taxon>Bacillota</taxon>
        <taxon>Negativicutes</taxon>
        <taxon>Acetonemataceae</taxon>
        <taxon>Anaeroselena</taxon>
    </lineage>
</organism>
<keyword evidence="3" id="KW-1185">Reference proteome</keyword>
<dbReference type="EMBL" id="JAUOZS010000001">
    <property type="protein sequence ID" value="MDT8900141.1"/>
    <property type="molecule type" value="Genomic_DNA"/>
</dbReference>
<feature type="signal peptide" evidence="1">
    <location>
        <begin position="1"/>
        <end position="24"/>
    </location>
</feature>
<keyword evidence="1" id="KW-0732">Signal</keyword>
<reference evidence="2 3" key="1">
    <citation type="submission" date="2023-07" db="EMBL/GenBank/DDBJ databases">
        <title>The novel representative of Negativicutes class, Anaeroselena agilis gen. nov. sp. nov.</title>
        <authorList>
            <person name="Prokofeva M.I."/>
            <person name="Elcheninov A.G."/>
            <person name="Klyukina A."/>
            <person name="Kublanov I.V."/>
            <person name="Frolov E.N."/>
            <person name="Podosokorskaya O.A."/>
        </authorList>
    </citation>
    <scope>NUCLEOTIDE SEQUENCE [LARGE SCALE GENOMIC DNA]</scope>
    <source>
        <strain evidence="2 3">4137-cl</strain>
    </source>
</reference>
<feature type="chain" id="PRO_5045489570" evidence="1">
    <location>
        <begin position="25"/>
        <end position="76"/>
    </location>
</feature>
<sequence>MKKVSLLAVVALTVFTLAASVVSANPTDASGGNSYYQAPQQGQYWMQNTSAYCYWGGNNNYQPGYGTSGSNNWNCW</sequence>
<evidence type="ECO:0000256" key="1">
    <source>
        <dbReference type="SAM" id="SignalP"/>
    </source>
</evidence>
<dbReference type="Proteomes" id="UP001254848">
    <property type="component" value="Unassembled WGS sequence"/>
</dbReference>
<dbReference type="RefSeq" id="WP_413778699.1">
    <property type="nucleotide sequence ID" value="NZ_JAUOZS010000001.1"/>
</dbReference>
<evidence type="ECO:0000313" key="3">
    <source>
        <dbReference type="Proteomes" id="UP001254848"/>
    </source>
</evidence>
<accession>A0ABU3NWD4</accession>
<evidence type="ECO:0000313" key="2">
    <source>
        <dbReference type="EMBL" id="MDT8900141.1"/>
    </source>
</evidence>